<dbReference type="GO" id="GO:1990281">
    <property type="term" value="C:efflux pump complex"/>
    <property type="evidence" value="ECO:0007669"/>
    <property type="project" value="TreeGrafter"/>
</dbReference>
<dbReference type="AlphaFoldDB" id="A0A0A2ACV4"/>
<evidence type="ECO:0000313" key="10">
    <source>
        <dbReference type="Proteomes" id="UP000030355"/>
    </source>
</evidence>
<organism evidence="9 10">
    <name type="scientific">Prochlorococcus marinus str. MIT 9201</name>
    <dbReference type="NCBI Taxonomy" id="93057"/>
    <lineage>
        <taxon>Bacteria</taxon>
        <taxon>Bacillati</taxon>
        <taxon>Cyanobacteriota</taxon>
        <taxon>Cyanophyceae</taxon>
        <taxon>Synechococcales</taxon>
        <taxon>Prochlorococcaceae</taxon>
        <taxon>Prochlorococcus</taxon>
    </lineage>
</organism>
<reference evidence="10" key="1">
    <citation type="journal article" date="2014" name="Sci. Data">
        <title>Genomes of diverse isolates of the marine cyanobacterium Prochlorococcus.</title>
        <authorList>
            <person name="Biller S."/>
            <person name="Berube P."/>
            <person name="Thompson J."/>
            <person name="Kelly L."/>
            <person name="Roggensack S."/>
            <person name="Awad L."/>
            <person name="Roache-Johnson K."/>
            <person name="Ding H."/>
            <person name="Giovannoni S.J."/>
            <person name="Moore L.R."/>
            <person name="Chisholm S.W."/>
        </authorList>
    </citation>
    <scope>NUCLEOTIDE SEQUENCE [LARGE SCALE GENOMIC DNA]</scope>
    <source>
        <strain evidence="10">MIT 9201</strain>
    </source>
</reference>
<keyword evidence="4" id="KW-1134">Transmembrane beta strand</keyword>
<dbReference type="PANTHER" id="PTHR30026:SF21">
    <property type="entry name" value="SLR1270 PROTEIN"/>
    <property type="match status" value="1"/>
</dbReference>
<dbReference type="SUPFAM" id="SSF56954">
    <property type="entry name" value="Outer membrane efflux proteins (OEP)"/>
    <property type="match status" value="1"/>
</dbReference>
<dbReference type="Gene3D" id="1.20.1600.10">
    <property type="entry name" value="Outer membrane efflux proteins (OEP)"/>
    <property type="match status" value="1"/>
</dbReference>
<dbReference type="InterPro" id="IPR003423">
    <property type="entry name" value="OMP_efflux"/>
</dbReference>
<keyword evidence="3" id="KW-0813">Transport</keyword>
<evidence type="ECO:0000256" key="7">
    <source>
        <dbReference type="ARBA" id="ARBA00023237"/>
    </source>
</evidence>
<dbReference type="EMBL" id="JNAL01000001">
    <property type="protein sequence ID" value="KGF98339.1"/>
    <property type="molecule type" value="Genomic_DNA"/>
</dbReference>
<dbReference type="Pfam" id="PF02321">
    <property type="entry name" value="OEP"/>
    <property type="match status" value="2"/>
</dbReference>
<proteinExistence type="inferred from homology"/>
<evidence type="ECO:0000256" key="5">
    <source>
        <dbReference type="ARBA" id="ARBA00022692"/>
    </source>
</evidence>
<evidence type="ECO:0000313" key="9">
    <source>
        <dbReference type="EMBL" id="KGF98339.1"/>
    </source>
</evidence>
<comment type="caution">
    <text evidence="9">The sequence shown here is derived from an EMBL/GenBank/DDBJ whole genome shotgun (WGS) entry which is preliminary data.</text>
</comment>
<comment type="similarity">
    <text evidence="2">Belongs to the outer membrane factor (OMF) (TC 1.B.17) family.</text>
</comment>
<feature type="coiled-coil region" evidence="8">
    <location>
        <begin position="270"/>
        <end position="304"/>
    </location>
</feature>
<protein>
    <submittedName>
        <fullName evidence="9">Outer membrane efflux protein</fullName>
    </submittedName>
</protein>
<keyword evidence="6" id="KW-0472">Membrane</keyword>
<dbReference type="STRING" id="93057.EU95_0005"/>
<name>A0A0A2ACV4_PROMR</name>
<evidence type="ECO:0000256" key="2">
    <source>
        <dbReference type="ARBA" id="ARBA00007613"/>
    </source>
</evidence>
<dbReference type="eggNOG" id="COG1538">
    <property type="taxonomic scope" value="Bacteria"/>
</dbReference>
<accession>A0A0A2ACV4</accession>
<evidence type="ECO:0000256" key="1">
    <source>
        <dbReference type="ARBA" id="ARBA00004442"/>
    </source>
</evidence>
<keyword evidence="7" id="KW-0998">Cell outer membrane</keyword>
<keyword evidence="5" id="KW-0812">Transmembrane</keyword>
<dbReference type="PANTHER" id="PTHR30026">
    <property type="entry name" value="OUTER MEMBRANE PROTEIN TOLC"/>
    <property type="match status" value="1"/>
</dbReference>
<dbReference type="InterPro" id="IPR051906">
    <property type="entry name" value="TolC-like"/>
</dbReference>
<dbReference type="GO" id="GO:0015288">
    <property type="term" value="F:porin activity"/>
    <property type="evidence" value="ECO:0007669"/>
    <property type="project" value="TreeGrafter"/>
</dbReference>
<gene>
    <name evidence="9" type="ORF">EU95_0005</name>
</gene>
<evidence type="ECO:0000256" key="8">
    <source>
        <dbReference type="SAM" id="Coils"/>
    </source>
</evidence>
<dbReference type="GO" id="GO:0009279">
    <property type="term" value="C:cell outer membrane"/>
    <property type="evidence" value="ECO:0007669"/>
    <property type="project" value="UniProtKB-SubCell"/>
</dbReference>
<keyword evidence="8" id="KW-0175">Coiled coil</keyword>
<evidence type="ECO:0000256" key="3">
    <source>
        <dbReference type="ARBA" id="ARBA00022448"/>
    </source>
</evidence>
<evidence type="ECO:0000256" key="4">
    <source>
        <dbReference type="ARBA" id="ARBA00022452"/>
    </source>
</evidence>
<dbReference type="GO" id="GO:0015562">
    <property type="term" value="F:efflux transmembrane transporter activity"/>
    <property type="evidence" value="ECO:0007669"/>
    <property type="project" value="InterPro"/>
</dbReference>
<comment type="subcellular location">
    <subcellularLocation>
        <location evidence="1">Cell outer membrane</location>
    </subcellularLocation>
</comment>
<evidence type="ECO:0000256" key="6">
    <source>
        <dbReference type="ARBA" id="ARBA00023136"/>
    </source>
</evidence>
<dbReference type="Proteomes" id="UP000030355">
    <property type="component" value="Unassembled WGS sequence"/>
</dbReference>
<sequence length="680" mass="76181">MKLTRAPQLRDNIAPTLKLTRAPQLRDNIAPTLKLTRAPQLRDNIAPTLKLTRAPQLRDNIVPSLKLSSISGIKNNRLIRPTLPSTEDKTPFDGGRIISIYKKPDNLFSKNINLISNIQNNSPNTNINTVIPGKDNLIEKRNDLDLSNLNNSSYEDSNRKELAFIPSQSSPLILGAPPLNEDSTPDEEKSNIPIYIKPEEISLQTTDLINNEIKGTNTSQSIVSPSSQLYSKNVLEKIEFLKDQTKNEIIQNNDISTPDIGEKDFKAVQFQDLENIIKESSHELKIMETRIEEAKQMLKGTTSAWSPTLNLSSTGLPQYSIGDTYHSLAPNKSTDQIKGSLQATLKWDLINPSRKPQINTAKDNLENAKIAYSQKHRDLLLEAKVRFLKLQQSLQDVRIAEDSISISQAALDQSLERMESGTGTKFDVLEASTQLSKDRQLLSEKKGNQKMNEIKLVQTLNMNQKTLPVVDSKPYIIGEWKTSLEDAINSAYFNRKEIDDLQLKISVNKNKSKLELAKTKPTVSLFNLFEADLAEGEANALSPQKNNKSNSTNNTVGLQFDWKIFDGGSSKAYSKAKEAKISEIKEQISFEKSKVRKEVEQLFANLEKSRLNIEHSYAAILSAKESLELSLLRQQAGLGVQREVLNSQRDLTQAEITHSKAINEYNISIVNLQILTGLEA</sequence>